<dbReference type="CDD" id="cd00265">
    <property type="entry name" value="MADS_MEF2_like"/>
    <property type="match status" value="1"/>
</dbReference>
<evidence type="ECO:0000256" key="4">
    <source>
        <dbReference type="ARBA" id="ARBA00023163"/>
    </source>
</evidence>
<evidence type="ECO:0000256" key="2">
    <source>
        <dbReference type="ARBA" id="ARBA00023015"/>
    </source>
</evidence>
<dbReference type="SMART" id="SM00432">
    <property type="entry name" value="MADS"/>
    <property type="match status" value="1"/>
</dbReference>
<feature type="coiled-coil region" evidence="6">
    <location>
        <begin position="145"/>
        <end position="179"/>
    </location>
</feature>
<dbReference type="PANTHER" id="PTHR48019">
    <property type="entry name" value="SERUM RESPONSE FACTOR HOMOLOG"/>
    <property type="match status" value="1"/>
</dbReference>
<dbReference type="FunFam" id="3.40.1810.10:FF:000003">
    <property type="entry name" value="MADS-box transcription factor MADS-MC"/>
    <property type="match status" value="1"/>
</dbReference>
<evidence type="ECO:0000259" key="7">
    <source>
        <dbReference type="PROSITE" id="PS50066"/>
    </source>
</evidence>
<dbReference type="Pfam" id="PF00319">
    <property type="entry name" value="SRF-TF"/>
    <property type="match status" value="1"/>
</dbReference>
<keyword evidence="5" id="KW-0539">Nucleus</keyword>
<keyword evidence="4" id="KW-0804">Transcription</keyword>
<evidence type="ECO:0000259" key="8">
    <source>
        <dbReference type="PROSITE" id="PS51297"/>
    </source>
</evidence>
<dbReference type="Gene3D" id="3.40.1810.10">
    <property type="entry name" value="Transcription factor, MADS-box"/>
    <property type="match status" value="1"/>
</dbReference>
<dbReference type="GO" id="GO:0000977">
    <property type="term" value="F:RNA polymerase II transcription regulatory region sequence-specific DNA binding"/>
    <property type="evidence" value="ECO:0007669"/>
    <property type="project" value="InterPro"/>
</dbReference>
<dbReference type="Pfam" id="PF01486">
    <property type="entry name" value="K-box"/>
    <property type="match status" value="1"/>
</dbReference>
<dbReference type="InterPro" id="IPR002487">
    <property type="entry name" value="TF_Kbox"/>
</dbReference>
<evidence type="ECO:0000256" key="3">
    <source>
        <dbReference type="ARBA" id="ARBA00023125"/>
    </source>
</evidence>
<comment type="caution">
    <text evidence="9">The sequence shown here is derived from an EMBL/GenBank/DDBJ whole genome shotgun (WGS) entry which is preliminary data.</text>
</comment>
<dbReference type="InterPro" id="IPR050142">
    <property type="entry name" value="MADS-box/MEF2_TF"/>
</dbReference>
<evidence type="ECO:0000256" key="1">
    <source>
        <dbReference type="ARBA" id="ARBA00004123"/>
    </source>
</evidence>
<dbReference type="PROSITE" id="PS51297">
    <property type="entry name" value="K_BOX"/>
    <property type="match status" value="1"/>
</dbReference>
<evidence type="ECO:0000313" key="9">
    <source>
        <dbReference type="EMBL" id="PON82096.1"/>
    </source>
</evidence>
<dbReference type="GO" id="GO:0003700">
    <property type="term" value="F:DNA-binding transcription factor activity"/>
    <property type="evidence" value="ECO:0007669"/>
    <property type="project" value="InterPro"/>
</dbReference>
<dbReference type="SUPFAM" id="SSF55455">
    <property type="entry name" value="SRF-like"/>
    <property type="match status" value="1"/>
</dbReference>
<feature type="domain" description="MADS-box" evidence="7">
    <location>
        <begin position="1"/>
        <end position="61"/>
    </location>
</feature>
<dbReference type="OrthoDB" id="1933443at2759"/>
<keyword evidence="3" id="KW-0238">DNA-binding</keyword>
<sequence length="254" mass="29179">MGRGRVELKRIENKISRQVTFSKRRSGLLKKAHEISVLCDADVALIVFSNKGKLFEFSSESSMETILERYDRHSHAQRQLVPTSSESQESSWCLEFPKLTTRIEVLQRNLRNCLGEDLDPLNLRELQNIEQQIDVGLKRVRTRKNQLMNETISEMQKKAKALQEENNLISKKLKENENTLADQSTNWDQQVNITSPNTSTLVLLAPPPRTRSLPSLTIGGTFQEKEMTEEDSEIQAQPATNISIPPWMLRHLNR</sequence>
<dbReference type="InParanoid" id="A0A2P5E988"/>
<reference evidence="10" key="1">
    <citation type="submission" date="2016-06" db="EMBL/GenBank/DDBJ databases">
        <title>Parallel loss of symbiosis genes in relatives of nitrogen-fixing non-legume Parasponia.</title>
        <authorList>
            <person name="Van Velzen R."/>
            <person name="Holmer R."/>
            <person name="Bu F."/>
            <person name="Rutten L."/>
            <person name="Van Zeijl A."/>
            <person name="Liu W."/>
            <person name="Santuari L."/>
            <person name="Cao Q."/>
            <person name="Sharma T."/>
            <person name="Shen D."/>
            <person name="Roswanjaya Y."/>
            <person name="Wardhani T."/>
            <person name="Kalhor M.S."/>
            <person name="Jansen J."/>
            <person name="Van den Hoogen J."/>
            <person name="Gungor B."/>
            <person name="Hartog M."/>
            <person name="Hontelez J."/>
            <person name="Verver J."/>
            <person name="Yang W.-C."/>
            <person name="Schijlen E."/>
            <person name="Repin R."/>
            <person name="Schilthuizen M."/>
            <person name="Schranz E."/>
            <person name="Heidstra R."/>
            <person name="Miyata K."/>
            <person name="Fedorova E."/>
            <person name="Kohlen W."/>
            <person name="Bisseling T."/>
            <person name="Smit S."/>
            <person name="Geurts R."/>
        </authorList>
    </citation>
    <scope>NUCLEOTIDE SEQUENCE [LARGE SCALE GENOMIC DNA]</scope>
    <source>
        <strain evidence="10">cv. RG33-2</strain>
    </source>
</reference>
<comment type="subcellular location">
    <subcellularLocation>
        <location evidence="1">Nucleus</location>
    </subcellularLocation>
</comment>
<dbReference type="GO" id="GO:0046983">
    <property type="term" value="F:protein dimerization activity"/>
    <property type="evidence" value="ECO:0007669"/>
    <property type="project" value="InterPro"/>
</dbReference>
<dbReference type="InterPro" id="IPR002100">
    <property type="entry name" value="TF_MADSbox"/>
</dbReference>
<evidence type="ECO:0000313" key="10">
    <source>
        <dbReference type="Proteomes" id="UP000237000"/>
    </source>
</evidence>
<protein>
    <submittedName>
        <fullName evidence="9">MADS-box transcription factor</fullName>
    </submittedName>
</protein>
<dbReference type="PROSITE" id="PS50066">
    <property type="entry name" value="MADS_BOX_2"/>
    <property type="match status" value="1"/>
</dbReference>
<dbReference type="PROSITE" id="PS00350">
    <property type="entry name" value="MADS_BOX_1"/>
    <property type="match status" value="1"/>
</dbReference>
<dbReference type="GO" id="GO:0005634">
    <property type="term" value="C:nucleus"/>
    <property type="evidence" value="ECO:0007669"/>
    <property type="project" value="UniProtKB-SubCell"/>
</dbReference>
<dbReference type="InterPro" id="IPR036879">
    <property type="entry name" value="TF_MADSbox_sf"/>
</dbReference>
<evidence type="ECO:0000256" key="6">
    <source>
        <dbReference type="SAM" id="Coils"/>
    </source>
</evidence>
<accession>A0A2P5E988</accession>
<dbReference type="EMBL" id="JXTC01000202">
    <property type="protein sequence ID" value="PON82096.1"/>
    <property type="molecule type" value="Genomic_DNA"/>
</dbReference>
<dbReference type="PRINTS" id="PR00404">
    <property type="entry name" value="MADSDOMAIN"/>
</dbReference>
<proteinExistence type="predicted"/>
<dbReference type="GO" id="GO:0045944">
    <property type="term" value="P:positive regulation of transcription by RNA polymerase II"/>
    <property type="evidence" value="ECO:0007669"/>
    <property type="project" value="InterPro"/>
</dbReference>
<dbReference type="AlphaFoldDB" id="A0A2P5E988"/>
<gene>
    <name evidence="9" type="primary">TorMADS52</name>
    <name evidence="9" type="ORF">TorRG33x02_220910</name>
</gene>
<dbReference type="InterPro" id="IPR033896">
    <property type="entry name" value="MEF2-like_N"/>
</dbReference>
<organism evidence="9 10">
    <name type="scientific">Trema orientale</name>
    <name type="common">Charcoal tree</name>
    <name type="synonym">Celtis orientalis</name>
    <dbReference type="NCBI Taxonomy" id="63057"/>
    <lineage>
        <taxon>Eukaryota</taxon>
        <taxon>Viridiplantae</taxon>
        <taxon>Streptophyta</taxon>
        <taxon>Embryophyta</taxon>
        <taxon>Tracheophyta</taxon>
        <taxon>Spermatophyta</taxon>
        <taxon>Magnoliopsida</taxon>
        <taxon>eudicotyledons</taxon>
        <taxon>Gunneridae</taxon>
        <taxon>Pentapetalae</taxon>
        <taxon>rosids</taxon>
        <taxon>fabids</taxon>
        <taxon>Rosales</taxon>
        <taxon>Cannabaceae</taxon>
        <taxon>Trema</taxon>
    </lineage>
</organism>
<keyword evidence="6" id="KW-0175">Coiled coil</keyword>
<dbReference type="Proteomes" id="UP000237000">
    <property type="component" value="Unassembled WGS sequence"/>
</dbReference>
<name>A0A2P5E988_TREOI</name>
<keyword evidence="10" id="KW-1185">Reference proteome</keyword>
<keyword evidence="2" id="KW-0805">Transcription regulation</keyword>
<evidence type="ECO:0000256" key="5">
    <source>
        <dbReference type="ARBA" id="ARBA00023242"/>
    </source>
</evidence>
<feature type="domain" description="K-box" evidence="8">
    <location>
        <begin position="89"/>
        <end position="179"/>
    </location>
</feature>